<keyword evidence="1" id="KW-0812">Transmembrane</keyword>
<gene>
    <name evidence="2" type="ORF">SAMN05216490_3956</name>
</gene>
<keyword evidence="1" id="KW-0472">Membrane</keyword>
<feature type="transmembrane region" description="Helical" evidence="1">
    <location>
        <begin position="68"/>
        <end position="89"/>
    </location>
</feature>
<dbReference type="Proteomes" id="UP000199679">
    <property type="component" value="Chromosome I"/>
</dbReference>
<feature type="transmembrane region" description="Helical" evidence="1">
    <location>
        <begin position="101"/>
        <end position="119"/>
    </location>
</feature>
<keyword evidence="1" id="KW-1133">Transmembrane helix</keyword>
<dbReference type="EMBL" id="LT629740">
    <property type="protein sequence ID" value="SDT54145.1"/>
    <property type="molecule type" value="Genomic_DNA"/>
</dbReference>
<feature type="transmembrane region" description="Helical" evidence="1">
    <location>
        <begin position="43"/>
        <end position="61"/>
    </location>
</feature>
<dbReference type="PANTHER" id="PTHR36974:SF1">
    <property type="entry name" value="DOXX FAMILY MEMBRANE PROTEIN"/>
    <property type="match status" value="1"/>
</dbReference>
<evidence type="ECO:0000313" key="3">
    <source>
        <dbReference type="Proteomes" id="UP000199679"/>
    </source>
</evidence>
<dbReference type="STRING" id="652787.SAMN05216490_3956"/>
<protein>
    <submittedName>
        <fullName evidence="2">Uncharacterized membrane protein</fullName>
    </submittedName>
</protein>
<dbReference type="RefSeq" id="WP_091376997.1">
    <property type="nucleotide sequence ID" value="NZ_LT629740.1"/>
</dbReference>
<sequence length="124" mass="14003">MGKAKKISLILLIIGYIAAGINHFRIPAFYISIIPGYLPYPQILNTLAGLFEIAFGLMLIFRPARKLAAWGIVLMLIAFLSVHIDMLSGHTQIGATQVKPVWAWARLFFQPVLIVWAWWHTRSS</sequence>
<proteinExistence type="predicted"/>
<evidence type="ECO:0000256" key="1">
    <source>
        <dbReference type="SAM" id="Phobius"/>
    </source>
</evidence>
<dbReference type="PANTHER" id="PTHR36974">
    <property type="entry name" value="MEMBRANE PROTEIN-RELATED"/>
    <property type="match status" value="1"/>
</dbReference>
<name>A0A1H2B793_MUCMA</name>
<dbReference type="OrthoDB" id="327939at2"/>
<organism evidence="2 3">
    <name type="scientific">Mucilaginibacter mallensis</name>
    <dbReference type="NCBI Taxonomy" id="652787"/>
    <lineage>
        <taxon>Bacteria</taxon>
        <taxon>Pseudomonadati</taxon>
        <taxon>Bacteroidota</taxon>
        <taxon>Sphingobacteriia</taxon>
        <taxon>Sphingobacteriales</taxon>
        <taxon>Sphingobacteriaceae</taxon>
        <taxon>Mucilaginibacter</taxon>
    </lineage>
</organism>
<reference evidence="2 3" key="1">
    <citation type="submission" date="2016-10" db="EMBL/GenBank/DDBJ databases">
        <authorList>
            <person name="de Groot N.N."/>
        </authorList>
    </citation>
    <scope>NUCLEOTIDE SEQUENCE [LARGE SCALE GENOMIC DNA]</scope>
    <source>
        <strain evidence="2 3">MP1X4</strain>
    </source>
</reference>
<dbReference type="AlphaFoldDB" id="A0A1H2B793"/>
<accession>A0A1H2B793</accession>
<keyword evidence="3" id="KW-1185">Reference proteome</keyword>
<evidence type="ECO:0000313" key="2">
    <source>
        <dbReference type="EMBL" id="SDT54145.1"/>
    </source>
</evidence>